<dbReference type="AlphaFoldDB" id="A0AAV4W5Y0"/>
<gene>
    <name evidence="1" type="ORF">CDAR_444811</name>
</gene>
<keyword evidence="2" id="KW-1185">Reference proteome</keyword>
<proteinExistence type="predicted"/>
<accession>A0AAV4W5Y0</accession>
<reference evidence="1 2" key="1">
    <citation type="submission" date="2021-06" db="EMBL/GenBank/DDBJ databases">
        <title>Caerostris darwini draft genome.</title>
        <authorList>
            <person name="Kono N."/>
            <person name="Arakawa K."/>
        </authorList>
    </citation>
    <scope>NUCLEOTIDE SEQUENCE [LARGE SCALE GENOMIC DNA]</scope>
</reference>
<dbReference type="EMBL" id="BPLQ01014202">
    <property type="protein sequence ID" value="GIY78156.1"/>
    <property type="molecule type" value="Genomic_DNA"/>
</dbReference>
<sequence length="69" mass="7964">MPYHKTAEIWLDQFTLMNKECTHTPSKTPELVHHVRGQSPRSFQQRQGVARVSHTPANIENNHLAISNF</sequence>
<dbReference type="Proteomes" id="UP001054837">
    <property type="component" value="Unassembled WGS sequence"/>
</dbReference>
<organism evidence="1 2">
    <name type="scientific">Caerostris darwini</name>
    <dbReference type="NCBI Taxonomy" id="1538125"/>
    <lineage>
        <taxon>Eukaryota</taxon>
        <taxon>Metazoa</taxon>
        <taxon>Ecdysozoa</taxon>
        <taxon>Arthropoda</taxon>
        <taxon>Chelicerata</taxon>
        <taxon>Arachnida</taxon>
        <taxon>Araneae</taxon>
        <taxon>Araneomorphae</taxon>
        <taxon>Entelegynae</taxon>
        <taxon>Araneoidea</taxon>
        <taxon>Araneidae</taxon>
        <taxon>Caerostris</taxon>
    </lineage>
</organism>
<protein>
    <submittedName>
        <fullName evidence="1">Uncharacterized protein</fullName>
    </submittedName>
</protein>
<evidence type="ECO:0000313" key="2">
    <source>
        <dbReference type="Proteomes" id="UP001054837"/>
    </source>
</evidence>
<evidence type="ECO:0000313" key="1">
    <source>
        <dbReference type="EMBL" id="GIY78156.1"/>
    </source>
</evidence>
<name>A0AAV4W5Y0_9ARAC</name>
<comment type="caution">
    <text evidence="1">The sequence shown here is derived from an EMBL/GenBank/DDBJ whole genome shotgun (WGS) entry which is preliminary data.</text>
</comment>